<evidence type="ECO:0000259" key="2">
    <source>
        <dbReference type="Pfam" id="PF13421"/>
    </source>
</evidence>
<dbReference type="PANTHER" id="PTHR37826:SF2">
    <property type="entry name" value="ZINC-RIBBON DOMAIN-CONTAINING PROTEIN"/>
    <property type="match status" value="1"/>
</dbReference>
<evidence type="ECO:0000313" key="3">
    <source>
        <dbReference type="EMBL" id="KPL72639.1"/>
    </source>
</evidence>
<dbReference type="Pfam" id="PF13421">
    <property type="entry name" value="Band_7_1"/>
    <property type="match status" value="1"/>
</dbReference>
<keyword evidence="4" id="KW-1185">Reference proteome</keyword>
<dbReference type="InterPro" id="IPR036013">
    <property type="entry name" value="Band_7/SPFH_dom_sf"/>
</dbReference>
<dbReference type="Pfam" id="PF12728">
    <property type="entry name" value="HTH_17"/>
    <property type="match status" value="1"/>
</dbReference>
<organism evidence="3 4">
    <name type="scientific">Leptolinea tardivitalis</name>
    <dbReference type="NCBI Taxonomy" id="229920"/>
    <lineage>
        <taxon>Bacteria</taxon>
        <taxon>Bacillati</taxon>
        <taxon>Chloroflexota</taxon>
        <taxon>Anaerolineae</taxon>
        <taxon>Anaerolineales</taxon>
        <taxon>Anaerolineaceae</taxon>
        <taxon>Leptolinea</taxon>
    </lineage>
</organism>
<dbReference type="GO" id="GO:0003677">
    <property type="term" value="F:DNA binding"/>
    <property type="evidence" value="ECO:0007669"/>
    <property type="project" value="InterPro"/>
</dbReference>
<dbReference type="InterPro" id="IPR010093">
    <property type="entry name" value="SinI_DNA-bd"/>
</dbReference>
<dbReference type="CDD" id="cd03408">
    <property type="entry name" value="SPFH_like_u1"/>
    <property type="match status" value="1"/>
</dbReference>
<dbReference type="SUPFAM" id="SSF117892">
    <property type="entry name" value="Band 7/SPFH domain"/>
    <property type="match status" value="1"/>
</dbReference>
<reference evidence="3 4" key="1">
    <citation type="submission" date="2015-07" db="EMBL/GenBank/DDBJ databases">
        <title>Genome sequence of Leptolinea tardivitalis DSM 16556.</title>
        <authorList>
            <person name="Hemp J."/>
            <person name="Ward L.M."/>
            <person name="Pace L.A."/>
            <person name="Fischer W.W."/>
        </authorList>
    </citation>
    <scope>NUCLEOTIDE SEQUENCE [LARGE SCALE GENOMIC DNA]</scope>
    <source>
        <strain evidence="3 4">YMTK-2</strain>
    </source>
</reference>
<comment type="caution">
    <text evidence="3">The sequence shown here is derived from an EMBL/GenBank/DDBJ whole genome shotgun (WGS) entry which is preliminary data.</text>
</comment>
<feature type="domain" description="SPFH" evidence="2">
    <location>
        <begin position="19"/>
        <end position="225"/>
    </location>
</feature>
<dbReference type="Proteomes" id="UP000050430">
    <property type="component" value="Unassembled WGS sequence"/>
</dbReference>
<dbReference type="STRING" id="229920.ADM99_05945"/>
<dbReference type="PANTHER" id="PTHR37826">
    <property type="entry name" value="FLOTILLIN BAND_7_5 DOMAIN PROTEIN"/>
    <property type="match status" value="1"/>
</dbReference>
<proteinExistence type="predicted"/>
<dbReference type="NCBIfam" id="TIGR01764">
    <property type="entry name" value="excise"/>
    <property type="match status" value="1"/>
</dbReference>
<dbReference type="Gene3D" id="3.30.479.30">
    <property type="entry name" value="Band 7 domain"/>
    <property type="match status" value="1"/>
</dbReference>
<dbReference type="InterPro" id="IPR033880">
    <property type="entry name" value="SPFH_YdjI"/>
</dbReference>
<protein>
    <recommendedName>
        <fullName evidence="5">Helix-turn-helix domain-containing protein</fullName>
    </recommendedName>
</protein>
<dbReference type="PATRIC" id="fig|229920.5.peg.1162"/>
<dbReference type="InterPro" id="IPR041657">
    <property type="entry name" value="HTH_17"/>
</dbReference>
<sequence length="353" mass="37389">MARIFDVVEYPNEMADEIVHRFPEEGVADLRIGSQIIVRESQRVVFFRDGKALDTFGPGRHTIVTANIPKLIDLIGKAFNDRTPFTAEVYYVSTKEFVDRKWGTPQPIIVRNPGMGLGVALLQGFGSYSFSIADPVQFVTQVVGAQASYRMADIENRIRNMLLSKLQDVLGETAAKNSVVQLIGLTEELGAAVRAKAQDDFAAIGMTLKSFYIGNLKPSEKSAEELRAMGMLDMATYTQLQAADAMRDAAQNPGGGAGLTAGIGAGMGIGNIMNQALAGGMAAKPADMGAATAAGAAAGAAMSDVMTPAEAAAVLRVSEEDVMASINSGELKAKKIGNAYRISKEALDAFLKG</sequence>
<evidence type="ECO:0000259" key="1">
    <source>
        <dbReference type="Pfam" id="PF12728"/>
    </source>
</evidence>
<dbReference type="EMBL" id="LGCK01000007">
    <property type="protein sequence ID" value="KPL72639.1"/>
    <property type="molecule type" value="Genomic_DNA"/>
</dbReference>
<name>A0A0P6WRC7_9CHLR</name>
<accession>A0A0P6WRC7</accession>
<dbReference type="RefSeq" id="WP_062421302.1">
    <property type="nucleotide sequence ID" value="NZ_BBYA01000008.1"/>
</dbReference>
<dbReference type="OrthoDB" id="9764015at2"/>
<feature type="domain" description="Helix-turn-helix" evidence="1">
    <location>
        <begin position="305"/>
        <end position="352"/>
    </location>
</feature>
<gene>
    <name evidence="3" type="ORF">ADM99_05945</name>
</gene>
<evidence type="ECO:0008006" key="5">
    <source>
        <dbReference type="Google" id="ProtNLM"/>
    </source>
</evidence>
<evidence type="ECO:0000313" key="4">
    <source>
        <dbReference type="Proteomes" id="UP000050430"/>
    </source>
</evidence>
<dbReference type="AlphaFoldDB" id="A0A0P6WRC7"/>